<dbReference type="Gene3D" id="3.30.310.200">
    <property type="match status" value="1"/>
</dbReference>
<dbReference type="GO" id="GO:0016301">
    <property type="term" value="F:kinase activity"/>
    <property type="evidence" value="ECO:0007669"/>
    <property type="project" value="UniProtKB-KW"/>
</dbReference>
<dbReference type="PRINTS" id="PR00449">
    <property type="entry name" value="RASTRNSFRMNG"/>
</dbReference>
<dbReference type="AlphaFoldDB" id="A0A450SRE5"/>
<dbReference type="InterPro" id="IPR032171">
    <property type="entry name" value="COR-A"/>
</dbReference>
<keyword evidence="6" id="KW-0067">ATP-binding</keyword>
<evidence type="ECO:0000256" key="3">
    <source>
        <dbReference type="ARBA" id="ARBA00022737"/>
    </source>
</evidence>
<keyword evidence="4" id="KW-0547">Nucleotide-binding</keyword>
<dbReference type="EC" id="2.7.11.1" evidence="1"/>
<comment type="catalytic activity">
    <reaction evidence="8">
        <text>L-threonyl-[protein] + ATP = O-phospho-L-threonyl-[protein] + ADP + H(+)</text>
        <dbReference type="Rhea" id="RHEA:46608"/>
        <dbReference type="Rhea" id="RHEA-COMP:11060"/>
        <dbReference type="Rhea" id="RHEA-COMP:11605"/>
        <dbReference type="ChEBI" id="CHEBI:15378"/>
        <dbReference type="ChEBI" id="CHEBI:30013"/>
        <dbReference type="ChEBI" id="CHEBI:30616"/>
        <dbReference type="ChEBI" id="CHEBI:61977"/>
        <dbReference type="ChEBI" id="CHEBI:456216"/>
        <dbReference type="EC" id="2.7.11.1"/>
    </reaction>
</comment>
<feature type="transmembrane region" description="Helical" evidence="10">
    <location>
        <begin position="770"/>
        <end position="792"/>
    </location>
</feature>
<dbReference type="Gene3D" id="1.10.10.2200">
    <property type="match status" value="1"/>
</dbReference>
<comment type="catalytic activity">
    <reaction evidence="9">
        <text>L-seryl-[protein] + ATP = O-phospho-L-seryl-[protein] + ADP + H(+)</text>
        <dbReference type="Rhea" id="RHEA:17989"/>
        <dbReference type="Rhea" id="RHEA-COMP:9863"/>
        <dbReference type="Rhea" id="RHEA-COMP:11604"/>
        <dbReference type="ChEBI" id="CHEBI:15378"/>
        <dbReference type="ChEBI" id="CHEBI:29999"/>
        <dbReference type="ChEBI" id="CHEBI:30616"/>
        <dbReference type="ChEBI" id="CHEBI:83421"/>
        <dbReference type="ChEBI" id="CHEBI:456216"/>
        <dbReference type="EC" id="2.7.11.1"/>
    </reaction>
</comment>
<feature type="domain" description="Roc" evidence="11">
    <location>
        <begin position="218"/>
        <end position="422"/>
    </location>
</feature>
<proteinExistence type="predicted"/>
<keyword evidence="2" id="KW-0808">Transferase</keyword>
<organism evidence="12">
    <name type="scientific">Candidatus Kentrum sp. DK</name>
    <dbReference type="NCBI Taxonomy" id="2126562"/>
    <lineage>
        <taxon>Bacteria</taxon>
        <taxon>Pseudomonadati</taxon>
        <taxon>Pseudomonadota</taxon>
        <taxon>Gammaproteobacteria</taxon>
        <taxon>Candidatus Kentrum</taxon>
    </lineage>
</organism>
<evidence type="ECO:0000256" key="10">
    <source>
        <dbReference type="SAM" id="Phobius"/>
    </source>
</evidence>
<evidence type="ECO:0000256" key="7">
    <source>
        <dbReference type="ARBA" id="ARBA00023134"/>
    </source>
</evidence>
<accession>A0A450SRE5</accession>
<dbReference type="PANTHER" id="PTHR47679">
    <property type="entry name" value="PROTEIN TORNADO 1"/>
    <property type="match status" value="1"/>
</dbReference>
<dbReference type="InterPro" id="IPR027417">
    <property type="entry name" value="P-loop_NTPase"/>
</dbReference>
<evidence type="ECO:0000256" key="2">
    <source>
        <dbReference type="ARBA" id="ARBA00022679"/>
    </source>
</evidence>
<keyword evidence="7" id="KW-0342">GTP-binding</keyword>
<dbReference type="PANTHER" id="PTHR47679:SF2">
    <property type="entry name" value="C-TERMINAL OF ROC (COR) DOMAIN-CONTAINING PROTEIN"/>
    <property type="match status" value="1"/>
</dbReference>
<keyword evidence="10" id="KW-0812">Transmembrane</keyword>
<dbReference type="PROSITE" id="PS51424">
    <property type="entry name" value="ROC"/>
    <property type="match status" value="1"/>
</dbReference>
<reference evidence="12" key="1">
    <citation type="submission" date="2019-02" db="EMBL/GenBank/DDBJ databases">
        <authorList>
            <person name="Gruber-Vodicka R. H."/>
            <person name="Seah K. B. B."/>
        </authorList>
    </citation>
    <scope>NUCLEOTIDE SEQUENCE</scope>
    <source>
        <strain evidence="12">BECK_DK47</strain>
    </source>
</reference>
<evidence type="ECO:0000256" key="4">
    <source>
        <dbReference type="ARBA" id="ARBA00022741"/>
    </source>
</evidence>
<keyword evidence="10" id="KW-1133">Transmembrane helix</keyword>
<dbReference type="GO" id="GO:0005524">
    <property type="term" value="F:ATP binding"/>
    <property type="evidence" value="ECO:0007669"/>
    <property type="project" value="UniProtKB-KW"/>
</dbReference>
<evidence type="ECO:0000256" key="6">
    <source>
        <dbReference type="ARBA" id="ARBA00022840"/>
    </source>
</evidence>
<evidence type="ECO:0000313" key="12">
    <source>
        <dbReference type="EMBL" id="VFJ56646.1"/>
    </source>
</evidence>
<evidence type="ECO:0000256" key="5">
    <source>
        <dbReference type="ARBA" id="ARBA00022777"/>
    </source>
</evidence>
<dbReference type="InterPro" id="IPR020859">
    <property type="entry name" value="ROC"/>
</dbReference>
<keyword evidence="5 12" id="KW-0418">Kinase</keyword>
<dbReference type="Pfam" id="PF08477">
    <property type="entry name" value="Roc"/>
    <property type="match status" value="1"/>
</dbReference>
<evidence type="ECO:0000256" key="8">
    <source>
        <dbReference type="ARBA" id="ARBA00047899"/>
    </source>
</evidence>
<dbReference type="Pfam" id="PF25497">
    <property type="entry name" value="COR-B"/>
    <property type="match status" value="1"/>
</dbReference>
<protein>
    <recommendedName>
        <fullName evidence="1">non-specific serine/threonine protein kinase</fullName>
        <ecNumber evidence="1">2.7.11.1</ecNumber>
    </recommendedName>
</protein>
<evidence type="ECO:0000256" key="1">
    <source>
        <dbReference type="ARBA" id="ARBA00012513"/>
    </source>
</evidence>
<dbReference type="InterPro" id="IPR057263">
    <property type="entry name" value="COR-B"/>
</dbReference>
<dbReference type="SUPFAM" id="SSF52540">
    <property type="entry name" value="P-loop containing nucleoside triphosphate hydrolases"/>
    <property type="match status" value="1"/>
</dbReference>
<dbReference type="InterPro" id="IPR036388">
    <property type="entry name" value="WH-like_DNA-bd_sf"/>
</dbReference>
<dbReference type="Gene3D" id="3.40.50.300">
    <property type="entry name" value="P-loop containing nucleotide triphosphate hydrolases"/>
    <property type="match status" value="1"/>
</dbReference>
<dbReference type="EMBL" id="CAADEX010000060">
    <property type="protein sequence ID" value="VFJ56646.1"/>
    <property type="molecule type" value="Genomic_DNA"/>
</dbReference>
<keyword evidence="10" id="KW-0472">Membrane</keyword>
<dbReference type="Pfam" id="PF16095">
    <property type="entry name" value="COR-A"/>
    <property type="match status" value="1"/>
</dbReference>
<name>A0A450SRE5_9GAMM</name>
<feature type="transmembrane region" description="Helical" evidence="10">
    <location>
        <begin position="798"/>
        <end position="818"/>
    </location>
</feature>
<evidence type="ECO:0000256" key="9">
    <source>
        <dbReference type="ARBA" id="ARBA00048679"/>
    </source>
</evidence>
<evidence type="ECO:0000259" key="11">
    <source>
        <dbReference type="PROSITE" id="PS51424"/>
    </source>
</evidence>
<sequence>MNEKPKTTGQLVDIEAFRQEVRARLEEIHDPWRSAAFATRMALAALPVLAGGRDFLWFWREEERERHLLAVCRAHLLSFSFSANYDSIINRLFTAAADDAAAAAAAAAYAAAYAAADIESLRAFIRQELDRLAAARDAAAYLADPAPLPFPEQHRQFLAHLRELPSFGYWADWFQARIDGEPWELEAMEKSVRLPEEVAAQGPRAVNRYLAEIASGQRREKIKRVRAIFIGNGDAGKTSLIAALNGQPVTEGGTDMTCGIDISEWQVPGTDLKAHFWDFGGQVIAHATHQFFLRERCVYVLLLNARSTDANPNQQAEYWLEFVRAFGNDAPVLLVSNKCDLAPVNVDVHRLRQTYPNLQGPVHGLACTQYTGAFAREFQIFRDAFVAELARAGEAAHLYFSPEEFRVIEELRGRAARAAFLETRDFDGICDEHGIGAGERRQGLLDLLDKLGEVIHFPALYQAGFRDFLLNPRWLTHGVYQLLYSDLLRNQHGRLRRSDVRELLTDKSIRDDRGHLLDYPEDKLDFLIQAMAAFDLCYPEPGQKDTWIVPDLLPSDQPEAGIDFPEAGALRFDFRFDTFLPRHVIGMLMVDHYRDIRAGQAWQHGVRLTSRSFSGAEALVLADYQSRVLKLAVAGQHGENYFYVLYDGILRILERMPRLQYTKRLHLPPEARIGEDRRGERMGEARRGDGSGRLLPNEEAVVDFEEVLAQRAKGLPEFTCKFGDYDWERLLRSIPEKVMERGERERVVLGEAEQVAEGGKAGAARWEKGMLAFGGLGGLAALIGGGEIFGWFEKLFPFPESLGIPLVVIGIAIMLGALTIAERELGKVFALVVLVVLLLAT</sequence>
<dbReference type="Gene3D" id="1.10.10.10">
    <property type="entry name" value="Winged helix-like DNA-binding domain superfamily/Winged helix DNA-binding domain"/>
    <property type="match status" value="1"/>
</dbReference>
<gene>
    <name evidence="12" type="ORF">BECKDK2373B_GA0170837_106011</name>
</gene>
<keyword evidence="3" id="KW-0677">Repeat</keyword>